<dbReference type="PANTHER" id="PTHR13887:SF14">
    <property type="entry name" value="DISULFIDE BOND FORMATION PROTEIN D"/>
    <property type="match status" value="1"/>
</dbReference>
<keyword evidence="8" id="KW-1185">Reference proteome</keyword>
<keyword evidence="3" id="KW-1015">Disulfide bond</keyword>
<dbReference type="EMBL" id="OBEL01000001">
    <property type="protein sequence ID" value="SNZ08010.1"/>
    <property type="molecule type" value="Genomic_DNA"/>
</dbReference>
<feature type="chain" id="PRO_5013216170" evidence="5">
    <location>
        <begin position="26"/>
        <end position="261"/>
    </location>
</feature>
<dbReference type="PANTHER" id="PTHR13887">
    <property type="entry name" value="GLUTATHIONE S-TRANSFERASE KAPPA"/>
    <property type="match status" value="1"/>
</dbReference>
<keyword evidence="2" id="KW-0560">Oxidoreductase</keyword>
<name>A0A285NEX8_9HYPH</name>
<evidence type="ECO:0000313" key="7">
    <source>
        <dbReference type="EMBL" id="SNZ08010.1"/>
    </source>
</evidence>
<organism evidence="7 8">
    <name type="scientific">Cohaesibacter gelatinilyticus</name>
    <dbReference type="NCBI Taxonomy" id="372072"/>
    <lineage>
        <taxon>Bacteria</taxon>
        <taxon>Pseudomonadati</taxon>
        <taxon>Pseudomonadota</taxon>
        <taxon>Alphaproteobacteria</taxon>
        <taxon>Hyphomicrobiales</taxon>
        <taxon>Cohaesibacteraceae</taxon>
    </lineage>
</organism>
<keyword evidence="1 5" id="KW-0732">Signal</keyword>
<evidence type="ECO:0000259" key="6">
    <source>
        <dbReference type="PROSITE" id="PS51352"/>
    </source>
</evidence>
<dbReference type="SUPFAM" id="SSF52833">
    <property type="entry name" value="Thioredoxin-like"/>
    <property type="match status" value="1"/>
</dbReference>
<reference evidence="7 8" key="1">
    <citation type="submission" date="2017-09" db="EMBL/GenBank/DDBJ databases">
        <authorList>
            <person name="Ehlers B."/>
            <person name="Leendertz F.H."/>
        </authorList>
    </citation>
    <scope>NUCLEOTIDE SEQUENCE [LARGE SCALE GENOMIC DNA]</scope>
    <source>
        <strain evidence="7 8">DSM 18289</strain>
    </source>
</reference>
<dbReference type="AlphaFoldDB" id="A0A285NEX8"/>
<gene>
    <name evidence="7" type="ORF">SAMN06265368_1394</name>
</gene>
<protein>
    <submittedName>
        <fullName evidence="7">Protein-disulfide isomerase</fullName>
    </submittedName>
</protein>
<dbReference type="InterPro" id="IPR036249">
    <property type="entry name" value="Thioredoxin-like_sf"/>
</dbReference>
<dbReference type="InterPro" id="IPR041205">
    <property type="entry name" value="ScsC_N"/>
</dbReference>
<dbReference type="InterPro" id="IPR013766">
    <property type="entry name" value="Thioredoxin_domain"/>
</dbReference>
<feature type="signal peptide" evidence="5">
    <location>
        <begin position="1"/>
        <end position="25"/>
    </location>
</feature>
<keyword evidence="4" id="KW-0676">Redox-active center</keyword>
<dbReference type="RefSeq" id="WP_210200773.1">
    <property type="nucleotide sequence ID" value="NZ_OBEL01000001.1"/>
</dbReference>
<evidence type="ECO:0000256" key="3">
    <source>
        <dbReference type="ARBA" id="ARBA00023157"/>
    </source>
</evidence>
<dbReference type="PROSITE" id="PS51352">
    <property type="entry name" value="THIOREDOXIN_2"/>
    <property type="match status" value="1"/>
</dbReference>
<evidence type="ECO:0000313" key="8">
    <source>
        <dbReference type="Proteomes" id="UP000219439"/>
    </source>
</evidence>
<evidence type="ECO:0000256" key="1">
    <source>
        <dbReference type="ARBA" id="ARBA00022729"/>
    </source>
</evidence>
<dbReference type="CDD" id="cd03023">
    <property type="entry name" value="DsbA_Com1_like"/>
    <property type="match status" value="1"/>
</dbReference>
<dbReference type="Pfam" id="PF01323">
    <property type="entry name" value="DSBA"/>
    <property type="match status" value="1"/>
</dbReference>
<dbReference type="Pfam" id="PF18312">
    <property type="entry name" value="ScsC_N"/>
    <property type="match status" value="1"/>
</dbReference>
<dbReference type="Proteomes" id="UP000219439">
    <property type="component" value="Unassembled WGS sequence"/>
</dbReference>
<evidence type="ECO:0000256" key="4">
    <source>
        <dbReference type="ARBA" id="ARBA00023284"/>
    </source>
</evidence>
<feature type="domain" description="Thioredoxin" evidence="6">
    <location>
        <begin position="71"/>
        <end position="258"/>
    </location>
</feature>
<dbReference type="Gene3D" id="3.40.30.10">
    <property type="entry name" value="Glutaredoxin"/>
    <property type="match status" value="1"/>
</dbReference>
<evidence type="ECO:0000256" key="5">
    <source>
        <dbReference type="SAM" id="SignalP"/>
    </source>
</evidence>
<sequence length="261" mass="28921">MRFKTMFTSGLLAFGLLASPITQPAASATEFSTDQKAEIEKIMVDYLLENPDVIRKVFGLLREQDAKREQAAATERAEKAKLVLASKKTEIFNSDLDPVVGNANGDVTMVEFLDYNCGYCKRAFSNMLTLMEKDQNLRIVIKEWPVLGPQSVEASLVAVAVQKTDPSKYWDFHKGMMTLRGQANKETALRVAEKIGLDRAKLETMMDDKETLKPIEASYALADELGLTGTPAYVVGEELIPGFVPVTTLETMIEVARKKSS</sequence>
<evidence type="ECO:0000256" key="2">
    <source>
        <dbReference type="ARBA" id="ARBA00023002"/>
    </source>
</evidence>
<dbReference type="InterPro" id="IPR001853">
    <property type="entry name" value="DSBA-like_thioredoxin_dom"/>
</dbReference>
<proteinExistence type="predicted"/>
<dbReference type="GO" id="GO:0016853">
    <property type="term" value="F:isomerase activity"/>
    <property type="evidence" value="ECO:0007669"/>
    <property type="project" value="UniProtKB-KW"/>
</dbReference>
<keyword evidence="7" id="KW-0413">Isomerase</keyword>
<accession>A0A285NEX8</accession>
<dbReference type="GO" id="GO:0016491">
    <property type="term" value="F:oxidoreductase activity"/>
    <property type="evidence" value="ECO:0007669"/>
    <property type="project" value="UniProtKB-KW"/>
</dbReference>